<proteinExistence type="predicted"/>
<gene>
    <name evidence="1" type="ORF">A2196_03585</name>
</gene>
<dbReference type="AlphaFoldDB" id="A0A1F5HFE8"/>
<reference evidence="1 2" key="1">
    <citation type="journal article" date="2016" name="Nat. Commun.">
        <title>Thousands of microbial genomes shed light on interconnected biogeochemical processes in an aquifer system.</title>
        <authorList>
            <person name="Anantharaman K."/>
            <person name="Brown C.T."/>
            <person name="Hug L.A."/>
            <person name="Sharon I."/>
            <person name="Castelle C.J."/>
            <person name="Probst A.J."/>
            <person name="Thomas B.C."/>
            <person name="Singh A."/>
            <person name="Wilkins M.J."/>
            <person name="Karaoz U."/>
            <person name="Brodie E.L."/>
            <person name="Williams K.H."/>
            <person name="Hubbard S.S."/>
            <person name="Banfield J.F."/>
        </authorList>
    </citation>
    <scope>NUCLEOTIDE SEQUENCE [LARGE SCALE GENOMIC DNA]</scope>
</reference>
<evidence type="ECO:0000313" key="1">
    <source>
        <dbReference type="EMBL" id="OGE02914.1"/>
    </source>
</evidence>
<evidence type="ECO:0008006" key="3">
    <source>
        <dbReference type="Google" id="ProtNLM"/>
    </source>
</evidence>
<dbReference type="Proteomes" id="UP000176751">
    <property type="component" value="Unassembled WGS sequence"/>
</dbReference>
<dbReference type="EMBL" id="MFCA01000007">
    <property type="protein sequence ID" value="OGE02914.1"/>
    <property type="molecule type" value="Genomic_DNA"/>
</dbReference>
<sequence>MLRHNIPLIPAEVIGYNMNLLVPKRDAALFWKPRTGKKPKAGWGTQLKEKLSANKLFKKMGIPLKLDWILIDEFKDFDQFKKYLGRITNSDKDFFVCFDWGKMFGTSYVGGHVCVLDKVYVDKGEIRMIDPEYRAPKWRVVKTKKLYQAMKFHGKKNSAGFWNLSLIK</sequence>
<accession>A0A1F5HFE8</accession>
<dbReference type="STRING" id="1797737.A2196_03585"/>
<organism evidence="1 2">
    <name type="scientific">Candidatus Curtissbacteria bacterium RIFOXYA1_FULL_41_14</name>
    <dbReference type="NCBI Taxonomy" id="1797737"/>
    <lineage>
        <taxon>Bacteria</taxon>
        <taxon>Candidatus Curtissiibacteriota</taxon>
    </lineage>
</organism>
<comment type="caution">
    <text evidence="1">The sequence shown here is derived from an EMBL/GenBank/DDBJ whole genome shotgun (WGS) entry which is preliminary data.</text>
</comment>
<evidence type="ECO:0000313" key="2">
    <source>
        <dbReference type="Proteomes" id="UP000176751"/>
    </source>
</evidence>
<name>A0A1F5HFE8_9BACT</name>
<protein>
    <recommendedName>
        <fullName evidence="3">Peptidase C39-like domain-containing protein</fullName>
    </recommendedName>
</protein>